<gene>
    <name evidence="5" type="ORF">C4541_05780</name>
</gene>
<evidence type="ECO:0000256" key="3">
    <source>
        <dbReference type="ARBA" id="ARBA00023014"/>
    </source>
</evidence>
<dbReference type="Pfam" id="PF04230">
    <property type="entry name" value="PS_pyruv_trans"/>
    <property type="match status" value="1"/>
</dbReference>
<keyword evidence="1" id="KW-0479">Metal-binding</keyword>
<feature type="domain" description="4Fe-4S ferredoxin-type" evidence="4">
    <location>
        <begin position="40"/>
        <end position="70"/>
    </location>
</feature>
<proteinExistence type="predicted"/>
<dbReference type="EMBL" id="QZJZ01000047">
    <property type="protein sequence ID" value="RJP59533.1"/>
    <property type="molecule type" value="Genomic_DNA"/>
</dbReference>
<dbReference type="GO" id="GO:0051536">
    <property type="term" value="F:iron-sulfur cluster binding"/>
    <property type="evidence" value="ECO:0007669"/>
    <property type="project" value="UniProtKB-KW"/>
</dbReference>
<dbReference type="AlphaFoldDB" id="A0A3A4R4H1"/>
<dbReference type="InterPro" id="IPR017900">
    <property type="entry name" value="4Fe4S_Fe_S_CS"/>
</dbReference>
<dbReference type="GO" id="GO:0046872">
    <property type="term" value="F:metal ion binding"/>
    <property type="evidence" value="ECO:0007669"/>
    <property type="project" value="UniProtKB-KW"/>
</dbReference>
<keyword evidence="3" id="KW-0411">Iron-sulfur</keyword>
<dbReference type="Proteomes" id="UP000266426">
    <property type="component" value="Unassembled WGS sequence"/>
</dbReference>
<dbReference type="PANTHER" id="PTHR36836:SF1">
    <property type="entry name" value="COLANIC ACID BIOSYNTHESIS PROTEIN WCAK"/>
    <property type="match status" value="1"/>
</dbReference>
<evidence type="ECO:0000313" key="6">
    <source>
        <dbReference type="Proteomes" id="UP000266426"/>
    </source>
</evidence>
<keyword evidence="2" id="KW-0408">Iron</keyword>
<evidence type="ECO:0000256" key="2">
    <source>
        <dbReference type="ARBA" id="ARBA00023004"/>
    </source>
</evidence>
<dbReference type="Pfam" id="PF12838">
    <property type="entry name" value="Fer4_7"/>
    <property type="match status" value="1"/>
</dbReference>
<evidence type="ECO:0000259" key="4">
    <source>
        <dbReference type="PROSITE" id="PS51379"/>
    </source>
</evidence>
<reference evidence="5 6" key="1">
    <citation type="journal article" date="2017" name="ISME J.">
        <title>Energy and carbon metabolisms in a deep terrestrial subsurface fluid microbial community.</title>
        <authorList>
            <person name="Momper L."/>
            <person name="Jungbluth S.P."/>
            <person name="Lee M.D."/>
            <person name="Amend J.P."/>
        </authorList>
    </citation>
    <scope>NUCLEOTIDE SEQUENCE [LARGE SCALE GENOMIC DNA]</scope>
    <source>
        <strain evidence="5">SURF_26</strain>
    </source>
</reference>
<feature type="domain" description="4Fe-4S ferredoxin-type" evidence="4">
    <location>
        <begin position="3"/>
        <end position="36"/>
    </location>
</feature>
<dbReference type="Gene3D" id="3.30.70.20">
    <property type="match status" value="1"/>
</dbReference>
<accession>A0A3A4R4H1</accession>
<dbReference type="Pfam" id="PF04432">
    <property type="entry name" value="FrhB_FdhB_C"/>
    <property type="match status" value="1"/>
</dbReference>
<dbReference type="PANTHER" id="PTHR36836">
    <property type="entry name" value="COLANIC ACID BIOSYNTHESIS PROTEIN WCAK"/>
    <property type="match status" value="1"/>
</dbReference>
<dbReference type="SUPFAM" id="SSF54862">
    <property type="entry name" value="4Fe-4S ferredoxins"/>
    <property type="match status" value="1"/>
</dbReference>
<dbReference type="PROSITE" id="PS51379">
    <property type="entry name" value="4FE4S_FER_2"/>
    <property type="match status" value="2"/>
</dbReference>
<organism evidence="5 6">
    <name type="scientific">Candidatus Auribacter fodinae</name>
    <dbReference type="NCBI Taxonomy" id="2093366"/>
    <lineage>
        <taxon>Bacteria</taxon>
        <taxon>Pseudomonadati</taxon>
        <taxon>Candidatus Auribacterota</taxon>
        <taxon>Candidatus Auribacteria</taxon>
        <taxon>Candidatus Auribacterales</taxon>
        <taxon>Candidatus Auribacteraceae</taxon>
        <taxon>Candidatus Auribacter</taxon>
    </lineage>
</organism>
<name>A0A3A4R4H1_9BACT</name>
<comment type="caution">
    <text evidence="5">The sequence shown here is derived from an EMBL/GenBank/DDBJ whole genome shotgun (WGS) entry which is preliminary data.</text>
</comment>
<evidence type="ECO:0000313" key="5">
    <source>
        <dbReference type="EMBL" id="RJP59533.1"/>
    </source>
</evidence>
<protein>
    <recommendedName>
        <fullName evidence="4">4Fe-4S ferredoxin-type domain-containing protein</fullName>
    </recommendedName>
</protein>
<dbReference type="InterPro" id="IPR007525">
    <property type="entry name" value="FrhB_FdhB_C"/>
</dbReference>
<dbReference type="Pfam" id="PF04422">
    <property type="entry name" value="FrhB_FdhB_N"/>
    <property type="match status" value="1"/>
</dbReference>
<evidence type="ECO:0000256" key="1">
    <source>
        <dbReference type="ARBA" id="ARBA00022723"/>
    </source>
</evidence>
<dbReference type="InterPro" id="IPR007516">
    <property type="entry name" value="Co_F420_Hydgase/DH_bsu_N"/>
</dbReference>
<sequence>MKKRATIDTTCLHNLCTSCGTCEMLCPVKAISMSFRNGQFIPSIDYTQCTLCGICAGICQGLDFLSPDLTGTDTPMPHYTDQIESIIRHDAYIAAYNAWTKDMEIRKHSVSGGMVTTLIYQLLAHQEYTEAFVLQFDTFSGTQAQFQPVTDPAQAMTSAGSHYIPVSLANIVSTIRSHPGRKYILVGTSCQFAALRKVFAHLRYDTGSLLFLGLFCHQTLNYNVLSALTKWYGKRSDSLQKIQFRSKEKGGWPGDIKLTFSSGKTVFVDEDIRLKSKKYFALNRCLFCIDKFNLHADISFGDCYIPEDKDPLGKSNIIVRTEKGRDILARHSQYFHLEPVDIEAIKKSQDYYKEKTERLEYALLMGAALNGQLAELQKLQRFKNAAKKLSRRQRFLKWGADNRLNRIYTSIRLSRLKENATIIWHKQTFTFYWALLTGLWCWIRYRHRPRSSGHYVLINGGELFNKGAQAMTFTVIDAIRKRHPDKQCVLLSFRDYERSDTEKEQFTFDIVPLDFNLKMCMAMPLNRLFFARRFKKAEKSVMSIMKNASCVIDISGFALSSQFGDSKALGYLMTLILARKYHIPYILLPQSFGPLSFSTSRKPAIKILSRLYLPTAHTIYAREEESLRTLHSLNLKNVSKSPDIVLMNEHYDLTNIYTHSPADQFDKLERPAVCIIPNMNVFNHLGSTAFYEMYKKIIERLIEKEFHVYIVSHAEDDQYICRKIAAMFDASVAVACLSDNYNPLQLEQIIRQSRFVVASRYHGIVHAYKNGIPAVVIGWAVKYDELLGSFGQNQYGIDCRACLSSPDTLFNKVLSCIEDMIKNCSQERKTIKDKMTELLTLPSPFDEISRAIEVYSKS</sequence>
<dbReference type="PROSITE" id="PS00198">
    <property type="entry name" value="4FE4S_FER_1"/>
    <property type="match status" value="1"/>
</dbReference>
<dbReference type="InterPro" id="IPR017896">
    <property type="entry name" value="4Fe4S_Fe-S-bd"/>
</dbReference>
<dbReference type="InterPro" id="IPR007345">
    <property type="entry name" value="Polysacch_pyruvyl_Trfase"/>
</dbReference>